<evidence type="ECO:0000313" key="3">
    <source>
        <dbReference type="Proteomes" id="UP001303889"/>
    </source>
</evidence>
<keyword evidence="3" id="KW-1185">Reference proteome</keyword>
<accession>A0AAN6MCY9</accession>
<dbReference type="AlphaFoldDB" id="A0AAN6MCY9"/>
<reference evidence="2" key="1">
    <citation type="journal article" date="2023" name="Mol. Phylogenet. Evol.">
        <title>Genome-scale phylogeny and comparative genomics of the fungal order Sordariales.</title>
        <authorList>
            <person name="Hensen N."/>
            <person name="Bonometti L."/>
            <person name="Westerberg I."/>
            <person name="Brannstrom I.O."/>
            <person name="Guillou S."/>
            <person name="Cros-Aarteil S."/>
            <person name="Calhoun S."/>
            <person name="Haridas S."/>
            <person name="Kuo A."/>
            <person name="Mondo S."/>
            <person name="Pangilinan J."/>
            <person name="Riley R."/>
            <person name="LaButti K."/>
            <person name="Andreopoulos B."/>
            <person name="Lipzen A."/>
            <person name="Chen C."/>
            <person name="Yan M."/>
            <person name="Daum C."/>
            <person name="Ng V."/>
            <person name="Clum A."/>
            <person name="Steindorff A."/>
            <person name="Ohm R.A."/>
            <person name="Martin F."/>
            <person name="Silar P."/>
            <person name="Natvig D.O."/>
            <person name="Lalanne C."/>
            <person name="Gautier V."/>
            <person name="Ament-Velasquez S.L."/>
            <person name="Kruys A."/>
            <person name="Hutchinson M.I."/>
            <person name="Powell A.J."/>
            <person name="Barry K."/>
            <person name="Miller A.N."/>
            <person name="Grigoriev I.V."/>
            <person name="Debuchy R."/>
            <person name="Gladieux P."/>
            <person name="Hiltunen Thoren M."/>
            <person name="Johannesson H."/>
        </authorList>
    </citation>
    <scope>NUCLEOTIDE SEQUENCE</scope>
    <source>
        <strain evidence="2">CBS 103.79</strain>
    </source>
</reference>
<proteinExistence type="predicted"/>
<comment type="caution">
    <text evidence="2">The sequence shown here is derived from an EMBL/GenBank/DDBJ whole genome shotgun (WGS) entry which is preliminary data.</text>
</comment>
<sequence>MVSLRYFVTGAIALVAATVNAAATPQQIADGINSITQKSSALQGTAQSISVLNAPLIIIGQGPFPMLIAGFTDIVSTATALADQMGAATKRRRGMAIAGMAKRGPDDDLVFNSYRAMVDVNQALLNILIGKAGTIEKVPVVGPPVAAVLRSFEAIIDTISITLINTFESRAKDLTSAANSLDATLTLAIQKYDGLQI</sequence>
<keyword evidence="1" id="KW-0732">Signal</keyword>
<reference evidence="2" key="2">
    <citation type="submission" date="2023-05" db="EMBL/GenBank/DDBJ databases">
        <authorList>
            <consortium name="Lawrence Berkeley National Laboratory"/>
            <person name="Steindorff A."/>
            <person name="Hensen N."/>
            <person name="Bonometti L."/>
            <person name="Westerberg I."/>
            <person name="Brannstrom I.O."/>
            <person name="Guillou S."/>
            <person name="Cros-Aarteil S."/>
            <person name="Calhoun S."/>
            <person name="Haridas S."/>
            <person name="Kuo A."/>
            <person name="Mondo S."/>
            <person name="Pangilinan J."/>
            <person name="Riley R."/>
            <person name="Labutti K."/>
            <person name="Andreopoulos B."/>
            <person name="Lipzen A."/>
            <person name="Chen C."/>
            <person name="Yanf M."/>
            <person name="Daum C."/>
            <person name="Ng V."/>
            <person name="Clum A."/>
            <person name="Ohm R."/>
            <person name="Martin F."/>
            <person name="Silar P."/>
            <person name="Natvig D."/>
            <person name="Lalanne C."/>
            <person name="Gautier V."/>
            <person name="Ament-Velasquez S.L."/>
            <person name="Kruys A."/>
            <person name="Hutchinson M.I."/>
            <person name="Powell A.J."/>
            <person name="Barry K."/>
            <person name="Miller A.N."/>
            <person name="Grigoriev I.V."/>
            <person name="Debuchy R."/>
            <person name="Gladieux P."/>
            <person name="Thoren M.H."/>
            <person name="Johannesson H."/>
        </authorList>
    </citation>
    <scope>NUCLEOTIDE SEQUENCE</scope>
    <source>
        <strain evidence="2">CBS 103.79</strain>
    </source>
</reference>
<name>A0AAN6MCY9_9PEZI</name>
<dbReference type="EMBL" id="MU855925">
    <property type="protein sequence ID" value="KAK3898510.1"/>
    <property type="molecule type" value="Genomic_DNA"/>
</dbReference>
<protein>
    <submittedName>
        <fullName evidence="2">Uncharacterized protein</fullName>
    </submittedName>
</protein>
<dbReference type="Proteomes" id="UP001303889">
    <property type="component" value="Unassembled WGS sequence"/>
</dbReference>
<feature type="chain" id="PRO_5043040016" evidence="1">
    <location>
        <begin position="24"/>
        <end position="197"/>
    </location>
</feature>
<dbReference type="Pfam" id="PF17615">
    <property type="entry name" value="C166"/>
    <property type="match status" value="1"/>
</dbReference>
<evidence type="ECO:0000313" key="2">
    <source>
        <dbReference type="EMBL" id="KAK3898510.1"/>
    </source>
</evidence>
<evidence type="ECO:0000256" key="1">
    <source>
        <dbReference type="SAM" id="SignalP"/>
    </source>
</evidence>
<feature type="signal peptide" evidence="1">
    <location>
        <begin position="1"/>
        <end position="23"/>
    </location>
</feature>
<gene>
    <name evidence="2" type="ORF">C8A05DRAFT_47201</name>
</gene>
<organism evidence="2 3">
    <name type="scientific">Staphylotrichum tortipilum</name>
    <dbReference type="NCBI Taxonomy" id="2831512"/>
    <lineage>
        <taxon>Eukaryota</taxon>
        <taxon>Fungi</taxon>
        <taxon>Dikarya</taxon>
        <taxon>Ascomycota</taxon>
        <taxon>Pezizomycotina</taxon>
        <taxon>Sordariomycetes</taxon>
        <taxon>Sordariomycetidae</taxon>
        <taxon>Sordariales</taxon>
        <taxon>Chaetomiaceae</taxon>
        <taxon>Staphylotrichum</taxon>
    </lineage>
</organism>